<dbReference type="InterPro" id="IPR037867">
    <property type="entry name" value="Swd2/WDR82"/>
</dbReference>
<accession>A7ARI6</accession>
<evidence type="ECO:0000256" key="1">
    <source>
        <dbReference type="ARBA" id="ARBA00004123"/>
    </source>
</evidence>
<dbReference type="Pfam" id="PF00400">
    <property type="entry name" value="WD40"/>
    <property type="match status" value="1"/>
</dbReference>
<dbReference type="AlphaFoldDB" id="A7ARI6"/>
<dbReference type="InterPro" id="IPR001680">
    <property type="entry name" value="WD40_rpt"/>
</dbReference>
<dbReference type="PROSITE" id="PS50082">
    <property type="entry name" value="WD_REPEATS_2"/>
    <property type="match status" value="1"/>
</dbReference>
<dbReference type="InterPro" id="IPR015943">
    <property type="entry name" value="WD40/YVTN_repeat-like_dom_sf"/>
</dbReference>
<dbReference type="Proteomes" id="UP000002173">
    <property type="component" value="Unassembled WGS sequence"/>
</dbReference>
<dbReference type="STRING" id="5865.A7ARI6"/>
<comment type="similarity">
    <text evidence="2">Belongs to the WD repeat SWD2 family.</text>
</comment>
<dbReference type="VEuPathDB" id="PiroplasmaDB:BBOV_IV008010"/>
<keyword evidence="5" id="KW-0539">Nucleus</keyword>
<dbReference type="SMART" id="SM00320">
    <property type="entry name" value="WD40"/>
    <property type="match status" value="4"/>
</dbReference>
<keyword evidence="8" id="KW-1185">Reference proteome</keyword>
<dbReference type="GO" id="GO:0016070">
    <property type="term" value="P:RNA metabolic process"/>
    <property type="evidence" value="ECO:0007669"/>
    <property type="project" value="UniProtKB-ARBA"/>
</dbReference>
<keyword evidence="4" id="KW-0677">Repeat</keyword>
<dbReference type="EMBL" id="AAXT01000002">
    <property type="protein sequence ID" value="EDO07155.1"/>
    <property type="molecule type" value="Genomic_DNA"/>
</dbReference>
<protein>
    <recommendedName>
        <fullName evidence="9">WD domain, G-beta repeat containing protein</fullName>
    </recommendedName>
</protein>
<evidence type="ECO:0000256" key="6">
    <source>
        <dbReference type="PROSITE-ProRule" id="PRU00221"/>
    </source>
</evidence>
<dbReference type="SUPFAM" id="SSF82171">
    <property type="entry name" value="DPP6 N-terminal domain-like"/>
    <property type="match status" value="1"/>
</dbReference>
<dbReference type="PANTHER" id="PTHR19861:SF0">
    <property type="entry name" value="WD REPEAT-CONTAINING PROTEIN 82"/>
    <property type="match status" value="1"/>
</dbReference>
<dbReference type="OMA" id="HNEGYIR"/>
<name>A7ARI6_BABBO</name>
<dbReference type="PROSITE" id="PS00678">
    <property type="entry name" value="WD_REPEATS_1"/>
    <property type="match status" value="1"/>
</dbReference>
<evidence type="ECO:0000256" key="2">
    <source>
        <dbReference type="ARBA" id="ARBA00005616"/>
    </source>
</evidence>
<evidence type="ECO:0008006" key="9">
    <source>
        <dbReference type="Google" id="ProtNLM"/>
    </source>
</evidence>
<dbReference type="InParanoid" id="A7ARI6"/>
<dbReference type="GO" id="GO:0003682">
    <property type="term" value="F:chromatin binding"/>
    <property type="evidence" value="ECO:0007669"/>
    <property type="project" value="TreeGrafter"/>
</dbReference>
<evidence type="ECO:0000313" key="8">
    <source>
        <dbReference type="Proteomes" id="UP000002173"/>
    </source>
</evidence>
<feature type="repeat" description="WD" evidence="6">
    <location>
        <begin position="258"/>
        <end position="281"/>
    </location>
</feature>
<dbReference type="Gene3D" id="2.130.10.10">
    <property type="entry name" value="YVTN repeat-like/Quinoprotein amine dehydrogenase"/>
    <property type="match status" value="2"/>
</dbReference>
<gene>
    <name evidence="7" type="ORF">BBOV_IV008010</name>
</gene>
<evidence type="ECO:0000256" key="5">
    <source>
        <dbReference type="ARBA" id="ARBA00023242"/>
    </source>
</evidence>
<reference evidence="7 8" key="1">
    <citation type="journal article" date="2007" name="PLoS Pathog.">
        <title>Genome sequence of Babesia bovis and comparative analysis of apicomplexan hemoprotozoa.</title>
        <authorList>
            <person name="Brayton K.A."/>
            <person name="Lau A.O.T."/>
            <person name="Herndon D.R."/>
            <person name="Hannick L."/>
            <person name="Kappmeyer L.S."/>
            <person name="Berens S.J."/>
            <person name="Bidwell S.L."/>
            <person name="Brown W.C."/>
            <person name="Crabtree J."/>
            <person name="Fadrosh D."/>
            <person name="Feldblum T."/>
            <person name="Forberger H.A."/>
            <person name="Haas B.J."/>
            <person name="Howell J.M."/>
            <person name="Khouri H."/>
            <person name="Koo H."/>
            <person name="Mann D.J."/>
            <person name="Norimine J."/>
            <person name="Paulsen I.T."/>
            <person name="Radune D."/>
            <person name="Ren Q."/>
            <person name="Smith R.K. Jr."/>
            <person name="Suarez C.E."/>
            <person name="White O."/>
            <person name="Wortman J.R."/>
            <person name="Knowles D.P. Jr."/>
            <person name="McElwain T.F."/>
            <person name="Nene V.M."/>
        </authorList>
    </citation>
    <scope>NUCLEOTIDE SEQUENCE [LARGE SCALE GENOMIC DNA]</scope>
    <source>
        <strain evidence="7">T2Bo</strain>
    </source>
</reference>
<evidence type="ECO:0000313" key="7">
    <source>
        <dbReference type="EMBL" id="EDO07155.1"/>
    </source>
</evidence>
<dbReference type="GO" id="GO:0048188">
    <property type="term" value="C:Set1C/COMPASS complex"/>
    <property type="evidence" value="ECO:0007669"/>
    <property type="project" value="TreeGrafter"/>
</dbReference>
<evidence type="ECO:0000256" key="3">
    <source>
        <dbReference type="ARBA" id="ARBA00022574"/>
    </source>
</evidence>
<reference evidence="8" key="2">
    <citation type="journal article" date="2020" name="Data Brief">
        <title>Transcriptome dataset of Babesia bovis life stages within vertebrate and invertebrate hosts.</title>
        <authorList>
            <person name="Ueti M.W."/>
            <person name="Johnson W.C."/>
            <person name="Kappmeyer L.S."/>
            <person name="Herndon D.R."/>
            <person name="Mousel M.R."/>
            <person name="Reif K.E."/>
            <person name="Taus N.S."/>
            <person name="Ifeonu O.O."/>
            <person name="Silva J.C."/>
            <person name="Suarez C.E."/>
            <person name="Brayton K.A."/>
        </authorList>
    </citation>
    <scope>NUCLEOTIDE SEQUENCE [LARGE SCALE GENOMIC DNA]</scope>
</reference>
<organism evidence="7 8">
    <name type="scientific">Babesia bovis</name>
    <dbReference type="NCBI Taxonomy" id="5865"/>
    <lineage>
        <taxon>Eukaryota</taxon>
        <taxon>Sar</taxon>
        <taxon>Alveolata</taxon>
        <taxon>Apicomplexa</taxon>
        <taxon>Aconoidasida</taxon>
        <taxon>Piroplasmida</taxon>
        <taxon>Babesiidae</taxon>
        <taxon>Babesia</taxon>
    </lineage>
</organism>
<comment type="caution">
    <text evidence="7">The sequence shown here is derived from an EMBL/GenBank/DDBJ whole genome shotgun (WGS) entry which is preliminary data.</text>
</comment>
<dbReference type="FunCoup" id="A7ARI6">
    <property type="interactions" value="380"/>
</dbReference>
<dbReference type="PANTHER" id="PTHR19861">
    <property type="entry name" value="WD40 REPEAT PROTEIN SWD2"/>
    <property type="match status" value="1"/>
</dbReference>
<dbReference type="eggNOG" id="KOG1446">
    <property type="taxonomic scope" value="Eukaryota"/>
</dbReference>
<reference evidence="8" key="3">
    <citation type="journal article" date="2021" name="Int. J. Parasitol.">
        <title>Comparative analysis of gene expression between Babesia bovis blood stages and kinetes allowed by improved genome annotation.</title>
        <authorList>
            <person name="Ueti M.W."/>
            <person name="Johnson W.C."/>
            <person name="Kappmeyer L.S."/>
            <person name="Herndon D.R."/>
            <person name="Mousel M.R."/>
            <person name="Reif K.E."/>
            <person name="Taus N.S."/>
            <person name="Ifeonu O.O."/>
            <person name="Silva J.C."/>
            <person name="Suarez C.E."/>
            <person name="Brayton K.A."/>
        </authorList>
    </citation>
    <scope>NUCLEOTIDE SEQUENCE [LARGE SCALE GENOMIC DNA]</scope>
</reference>
<comment type="subcellular location">
    <subcellularLocation>
        <location evidence="1">Nucleus</location>
    </subcellularLocation>
</comment>
<dbReference type="InterPro" id="IPR019775">
    <property type="entry name" value="WD40_repeat_CS"/>
</dbReference>
<proteinExistence type="inferred from homology"/>
<sequence>METGSTQLVSNMDELYIKTRLNDSKIRSFTVKMAFKDRFSLTNGMDWDSAGETMVTSSQDKSVFIYSLNKACITNILQSKKHGVSGVRFTNESPRIIVCSSSYDATAASVKLWDTVENRYMRSFSLGAPLISGRGISPHPNKDMMLITTANDTCSLYNYDNSTPLFSYKGRKIIGAFDTLGLIFALYTSSVEKKEISLYDLSRYQSIDFNPNGRSLVIGTNFARLICINAMNGTTLFACCYDNRPSYIVDDKDLCFPSISPDGRYLLSGCTDGRLSIWNFKGQNVCCLPGHEGPPHFACFNPKKAIISSACVKVAWWLPDLKGTSDNISTQ</sequence>
<evidence type="ECO:0000256" key="4">
    <source>
        <dbReference type="ARBA" id="ARBA00022737"/>
    </source>
</evidence>
<keyword evidence="3 6" id="KW-0853">WD repeat</keyword>